<keyword evidence="3" id="KW-1185">Reference proteome</keyword>
<evidence type="ECO:0000256" key="1">
    <source>
        <dbReference type="SAM" id="Coils"/>
    </source>
</evidence>
<reference evidence="2 3" key="1">
    <citation type="journal article" date="2014" name="Appl. Environ. Microbiol.">
        <title>Profile of Secreted Hydrolases, Associated Proteins, and SlpA in Thermoanaerobacterium saccharolyticum during the Degradation of Hemicellulose.</title>
        <authorList>
            <person name="Currie D.H."/>
            <person name="Guss A.M."/>
            <person name="Herring C.D."/>
            <person name="Giannone R.J."/>
            <person name="Johnson C.M."/>
            <person name="Lankford P.K."/>
            <person name="Brown S.D."/>
            <person name="Hettich R.L."/>
            <person name="Lynd L.R."/>
        </authorList>
    </citation>
    <scope>NUCLEOTIDE SEQUENCE [LARGE SCALE GENOMIC DNA]</scope>
    <source>
        <strain evidence="3">DSM 8691 / JW/SL-YS485</strain>
    </source>
</reference>
<dbReference type="STRING" id="1094508.Tsac_2447"/>
<protein>
    <submittedName>
        <fullName evidence="2">Uncharacterized protein</fullName>
    </submittedName>
</protein>
<dbReference type="KEGG" id="tsh:Tsac_2447"/>
<evidence type="ECO:0000313" key="3">
    <source>
        <dbReference type="Proteomes" id="UP000006178"/>
    </source>
</evidence>
<feature type="coiled-coil region" evidence="1">
    <location>
        <begin position="3"/>
        <end position="61"/>
    </location>
</feature>
<dbReference type="AlphaFoldDB" id="I3VY50"/>
<keyword evidence="1" id="KW-0175">Coiled coil</keyword>
<accession>I3VY50</accession>
<dbReference type="Proteomes" id="UP000006178">
    <property type="component" value="Chromosome"/>
</dbReference>
<dbReference type="BioCyc" id="TSAC1094508:GLMA-2477-MONOMER"/>
<proteinExistence type="predicted"/>
<dbReference type="EMBL" id="CP003184">
    <property type="protein sequence ID" value="AFK87445.1"/>
    <property type="molecule type" value="Genomic_DNA"/>
</dbReference>
<gene>
    <name evidence="2" type="ordered locus">Tsac_2447</name>
</gene>
<dbReference type="PATRIC" id="fig|1094508.3.peg.2481"/>
<sequence length="66" mass="8298">MLIDELDRELATLEMQIEFRYRRIKELQELKRQAEKADMIIKKLRDEIADYNEEYHEKLRLYYSQM</sequence>
<dbReference type="RefSeq" id="WP_014759281.1">
    <property type="nucleotide sequence ID" value="NC_017992.1"/>
</dbReference>
<evidence type="ECO:0000313" key="2">
    <source>
        <dbReference type="EMBL" id="AFK87445.1"/>
    </source>
</evidence>
<organism evidence="2 3">
    <name type="scientific">Thermoanaerobacterium saccharolyticum (strain DSM 8691 / JW/SL-YS485)</name>
    <dbReference type="NCBI Taxonomy" id="1094508"/>
    <lineage>
        <taxon>Bacteria</taxon>
        <taxon>Bacillati</taxon>
        <taxon>Bacillota</taxon>
        <taxon>Clostridia</taxon>
        <taxon>Thermoanaerobacterales</taxon>
        <taxon>Thermoanaerobacteraceae</taxon>
        <taxon>Thermoanaerobacterium</taxon>
    </lineage>
</organism>
<name>I3VY50_THESW</name>